<name>Q6KF04_9VIRU</name>
<sequence length="52" mass="6375">MWRIYESRTTYEYSRFSSFWSCARIILSPWNSFRSFRISWCTKAKCDCEANC</sequence>
<protein>
    <submittedName>
        <fullName evidence="1">Nonstructural protein</fullName>
    </submittedName>
</protein>
<dbReference type="Proteomes" id="UP000002109">
    <property type="component" value="Segment"/>
</dbReference>
<accession>Q6KF04</accession>
<dbReference type="EMBL" id="AJ550635">
    <property type="protein sequence ID" value="CAD79479.1"/>
    <property type="molecule type" value="Genomic_DNA"/>
</dbReference>
<reference evidence="1" key="1">
    <citation type="submission" date="2003-03" db="EMBL/GenBank/DDBJ databases">
        <title>Diversity and host range in the Chlamydiaphages.</title>
        <authorList>
            <person name="Garner S.A."/>
            <person name="Everson J.S."/>
            <person name="Lambden P.R."/>
            <person name="Fane B.A."/>
            <person name="Clarke I.N."/>
        </authorList>
    </citation>
    <scope>NUCLEOTIDE SEQUENCE [LARGE SCALE GENOMIC DNA]</scope>
</reference>
<evidence type="ECO:0000313" key="2">
    <source>
        <dbReference type="Proteomes" id="UP000002109"/>
    </source>
</evidence>
<evidence type="ECO:0000313" key="1">
    <source>
        <dbReference type="EMBL" id="CAD79479.1"/>
    </source>
</evidence>
<organism evidence="1 2">
    <name type="scientific">Chlamydia phage 3</name>
    <dbReference type="NCBI Taxonomy" id="225067"/>
    <lineage>
        <taxon>Viruses</taxon>
        <taxon>Monodnaviria</taxon>
        <taxon>Sangervirae</taxon>
        <taxon>Phixviricota</taxon>
        <taxon>Malgrandaviricetes</taxon>
        <taxon>Petitvirales</taxon>
        <taxon>Microviridae</taxon>
        <taxon>Gokushovirinae</taxon>
        <taxon>Chlamydiamicrovirus</taxon>
        <taxon>Chlamydiamicrovirus Chp2</taxon>
    </lineage>
</organism>
<proteinExistence type="predicted"/>